<reference evidence="2" key="1">
    <citation type="submission" date="2018-05" db="EMBL/GenBank/DDBJ databases">
        <title>Genome Sequencing of selected type strains of the family Eggerthellaceae.</title>
        <authorList>
            <person name="Danylec N."/>
            <person name="Stoll D.A."/>
            <person name="Doetsch A."/>
            <person name="Huch M."/>
        </authorList>
    </citation>
    <scope>NUCLEOTIDE SEQUENCE [LARGE SCALE GENOMIC DNA]</scope>
    <source>
        <strain evidence="2">DSM 16106</strain>
    </source>
</reference>
<dbReference type="InterPro" id="IPR027417">
    <property type="entry name" value="P-loop_NTPase"/>
</dbReference>
<sequence length="515" mass="55903">MRLKAGKCRGSRGSIGRRCATYGNWRAVKTMATRSTRSSSDSVLGSPDPTVSVHPAYVRSEIEYCDEICELGGLVMFDWQVGVVDSWLGRDELGKWSSPTGGLSVPRQNGKSLGTVQARSNYGMIALSEKVIYTAHLQKTATETFESMAAFFESKKMSRHVKDIKAALGREQIILKNGGRIKFLARTRSGGRGQHGDLLVFDEAQELDDAQQSSFLPAISASSNPQTIYVGTPPDENAAGTVFKRIRRDAVCGKSKKTSWDEWSVPDIPDDPNDRRIWAATNPSLGITIQPSTIATEVEQMERDTLARERFGWWSPDDAAEKLVDADDWAMLETDSPPDGKIAYGVKFGIDGATVSLAVAVKPKAGPCHVELVHRAPTSSGAKWLANWIRKRRDKVAVVVIDGVGNAISLSNMLMSKDEEYEGMPLAPKAVQVAAPKDVSAAAAWLLDDIADEAVTHFGQLQLTESVVNAKKRRIGAGGNWGWGGDDPTPVEAASLALYGVKTTKRSPGRRSKAL</sequence>
<dbReference type="Gene3D" id="3.40.50.300">
    <property type="entry name" value="P-loop containing nucleotide triphosphate hydrolases"/>
    <property type="match status" value="1"/>
</dbReference>
<evidence type="ECO:0008006" key="3">
    <source>
        <dbReference type="Google" id="ProtNLM"/>
    </source>
</evidence>
<proteinExistence type="predicted"/>
<accession>A0A3N0BBM4</accession>
<dbReference type="AlphaFoldDB" id="A0A3N0BBM4"/>
<keyword evidence="2" id="KW-1185">Reference proteome</keyword>
<dbReference type="EMBL" id="QICD01000009">
    <property type="protein sequence ID" value="RNL44743.1"/>
    <property type="molecule type" value="Genomic_DNA"/>
</dbReference>
<evidence type="ECO:0000313" key="1">
    <source>
        <dbReference type="EMBL" id="RNL44743.1"/>
    </source>
</evidence>
<organism evidence="1 2">
    <name type="scientific">Paraeggerthella hongkongensis</name>
    <dbReference type="NCBI Taxonomy" id="230658"/>
    <lineage>
        <taxon>Bacteria</taxon>
        <taxon>Bacillati</taxon>
        <taxon>Actinomycetota</taxon>
        <taxon>Coriobacteriia</taxon>
        <taxon>Eggerthellales</taxon>
        <taxon>Eggerthellaceae</taxon>
        <taxon>Paraeggerthella</taxon>
    </lineage>
</organism>
<name>A0A3N0BBM4_9ACTN</name>
<evidence type="ECO:0000313" key="2">
    <source>
        <dbReference type="Proteomes" id="UP000278632"/>
    </source>
</evidence>
<gene>
    <name evidence="1" type="ORF">DMP08_06010</name>
</gene>
<dbReference type="Proteomes" id="UP000278632">
    <property type="component" value="Unassembled WGS sequence"/>
</dbReference>
<comment type="caution">
    <text evidence="1">The sequence shown here is derived from an EMBL/GenBank/DDBJ whole genome shotgun (WGS) entry which is preliminary data.</text>
</comment>
<protein>
    <recommendedName>
        <fullName evidence="3">Terminase</fullName>
    </recommendedName>
</protein>